<evidence type="ECO:0000313" key="3">
    <source>
        <dbReference type="Proteomes" id="UP001589562"/>
    </source>
</evidence>
<dbReference type="EMBL" id="JBHMFE010000020">
    <property type="protein sequence ID" value="MFB9110111.1"/>
    <property type="molecule type" value="Genomic_DNA"/>
</dbReference>
<dbReference type="InterPro" id="IPR025877">
    <property type="entry name" value="MobA-like_NTP_Trfase"/>
</dbReference>
<gene>
    <name evidence="2" type="ORF">ACFFVK_16115</name>
</gene>
<dbReference type="Pfam" id="PF12804">
    <property type="entry name" value="NTP_transf_3"/>
    <property type="match status" value="1"/>
</dbReference>
<dbReference type="PANTHER" id="PTHR43777:SF1">
    <property type="entry name" value="MOLYBDENUM COFACTOR CYTIDYLYLTRANSFERASE"/>
    <property type="match status" value="1"/>
</dbReference>
<feature type="domain" description="MobA-like NTP transferase" evidence="1">
    <location>
        <begin position="7"/>
        <end position="168"/>
    </location>
</feature>
<dbReference type="Proteomes" id="UP001589562">
    <property type="component" value="Unassembled WGS sequence"/>
</dbReference>
<sequence>MDQIAIVILAAGNSKRMGQSKQLLPWKNSTLLGSVIENTCLVEAVEVFVVLGAYTNEIREKIDLSPANILINENWQQGLGSSIALATAEINKKYTDMNAVLFVLADQPFISSHHLNTIIALHNTEKEAIVITRKEDYRGVPVLFPAKFFSELITLSNDQGAKQIINRNKNEVREIITQNNIADIDTFESYTELYIVNLNSNVS</sequence>
<proteinExistence type="predicted"/>
<dbReference type="RefSeq" id="WP_278009928.1">
    <property type="nucleotide sequence ID" value="NZ_CP121112.1"/>
</dbReference>
<evidence type="ECO:0000259" key="1">
    <source>
        <dbReference type="Pfam" id="PF12804"/>
    </source>
</evidence>
<reference evidence="2 3" key="1">
    <citation type="submission" date="2024-09" db="EMBL/GenBank/DDBJ databases">
        <authorList>
            <person name="Sun Q."/>
            <person name="Mori K."/>
        </authorList>
    </citation>
    <scope>NUCLEOTIDE SEQUENCE [LARGE SCALE GENOMIC DNA]</scope>
    <source>
        <strain evidence="2 3">CECT 8365</strain>
    </source>
</reference>
<evidence type="ECO:0000313" key="2">
    <source>
        <dbReference type="EMBL" id="MFB9110111.1"/>
    </source>
</evidence>
<protein>
    <submittedName>
        <fullName evidence="2">Nucleotidyltransferase family protein</fullName>
    </submittedName>
</protein>
<name>A0ABV5HFA0_9FLAO</name>
<organism evidence="2 3">
    <name type="scientific">Flavobacterium gyeonganense</name>
    <dbReference type="NCBI Taxonomy" id="1310418"/>
    <lineage>
        <taxon>Bacteria</taxon>
        <taxon>Pseudomonadati</taxon>
        <taxon>Bacteroidota</taxon>
        <taxon>Flavobacteriia</taxon>
        <taxon>Flavobacteriales</taxon>
        <taxon>Flavobacteriaceae</taxon>
        <taxon>Flavobacterium</taxon>
    </lineage>
</organism>
<comment type="caution">
    <text evidence="2">The sequence shown here is derived from an EMBL/GenBank/DDBJ whole genome shotgun (WGS) entry which is preliminary data.</text>
</comment>
<accession>A0ABV5HFA0</accession>
<dbReference type="CDD" id="cd04182">
    <property type="entry name" value="GT_2_like_f"/>
    <property type="match status" value="1"/>
</dbReference>
<dbReference type="PANTHER" id="PTHR43777">
    <property type="entry name" value="MOLYBDENUM COFACTOR CYTIDYLYLTRANSFERASE"/>
    <property type="match status" value="1"/>
</dbReference>
<dbReference type="Gene3D" id="3.90.550.10">
    <property type="entry name" value="Spore Coat Polysaccharide Biosynthesis Protein SpsA, Chain A"/>
    <property type="match status" value="1"/>
</dbReference>
<dbReference type="SUPFAM" id="SSF53448">
    <property type="entry name" value="Nucleotide-diphospho-sugar transferases"/>
    <property type="match status" value="1"/>
</dbReference>
<dbReference type="InterPro" id="IPR029044">
    <property type="entry name" value="Nucleotide-diphossugar_trans"/>
</dbReference>
<keyword evidence="3" id="KW-1185">Reference proteome</keyword>